<comment type="caution">
    <text evidence="1">The sequence shown here is derived from an EMBL/GenBank/DDBJ whole genome shotgun (WGS) entry which is preliminary data.</text>
</comment>
<dbReference type="EMBL" id="JAWDJW010012425">
    <property type="protein sequence ID" value="KAK3044100.1"/>
    <property type="molecule type" value="Genomic_DNA"/>
</dbReference>
<proteinExistence type="predicted"/>
<feature type="non-terminal residue" evidence="1">
    <location>
        <position position="336"/>
    </location>
</feature>
<organism evidence="1 2">
    <name type="scientific">Coniosporium uncinatum</name>
    <dbReference type="NCBI Taxonomy" id="93489"/>
    <lineage>
        <taxon>Eukaryota</taxon>
        <taxon>Fungi</taxon>
        <taxon>Dikarya</taxon>
        <taxon>Ascomycota</taxon>
        <taxon>Pezizomycotina</taxon>
        <taxon>Dothideomycetes</taxon>
        <taxon>Dothideomycetes incertae sedis</taxon>
        <taxon>Coniosporium</taxon>
    </lineage>
</organism>
<keyword evidence="2" id="KW-1185">Reference proteome</keyword>
<accession>A0ACC3CSW8</accession>
<dbReference type="Proteomes" id="UP001186974">
    <property type="component" value="Unassembled WGS sequence"/>
</dbReference>
<sequence length="336" mass="37845">KDAQCNPVDEHIRQQILSDIQPPLHMYSGFHQDRHKKSNCSAEIRKFVKAVSKMSKNVAEKTSTNLSMPPVLELPGAEKTYTVKRELGKGAFAPVYLVETSDCESADAENDENAVAQMGKGDFAVVKRDQLEAVKMEDPPSTWEFYILRQTKRRLGISRPSESIVHAHECHVFADECFLVEQYHDQGTLLNLVNVAKADPNLGASGTMDEQLVMFFTIEIFRTVEALHSKGIIHGDLKADNVLLRLEDVAATCWSSLYSRDGRQGWSSKGVALIDFGRGIDMKAFRPDVQFIADWKTSEADCAEMRELRPWTYQVDYHGMASIVHTLLFGKYIETV</sequence>
<evidence type="ECO:0000313" key="2">
    <source>
        <dbReference type="Proteomes" id="UP001186974"/>
    </source>
</evidence>
<name>A0ACC3CSW8_9PEZI</name>
<reference evidence="1" key="1">
    <citation type="submission" date="2024-09" db="EMBL/GenBank/DDBJ databases">
        <title>Black Yeasts Isolated from many extreme environments.</title>
        <authorList>
            <person name="Coleine C."/>
            <person name="Stajich J.E."/>
            <person name="Selbmann L."/>
        </authorList>
    </citation>
    <scope>NUCLEOTIDE SEQUENCE</scope>
    <source>
        <strain evidence="1">CCFEE 5737</strain>
    </source>
</reference>
<gene>
    <name evidence="1" type="ORF">LTS18_002183</name>
</gene>
<feature type="non-terminal residue" evidence="1">
    <location>
        <position position="1"/>
    </location>
</feature>
<protein>
    <submittedName>
        <fullName evidence="1">Uncharacterized protein</fullName>
    </submittedName>
</protein>
<evidence type="ECO:0000313" key="1">
    <source>
        <dbReference type="EMBL" id="KAK3044100.1"/>
    </source>
</evidence>